<feature type="non-terminal residue" evidence="1">
    <location>
        <position position="27"/>
    </location>
</feature>
<protein>
    <submittedName>
        <fullName evidence="1">RNA-dependent RNA polymerase, eukaryotic-type</fullName>
    </submittedName>
</protein>
<sequence length="27" mass="3102">MLYGAEDLAKSTRKIKDIHNEAIAIYH</sequence>
<reference evidence="1" key="1">
    <citation type="journal article" date="2019" name="Sci. Rep.">
        <title>Draft genome of Tanacetum cinerariifolium, the natural source of mosquito coil.</title>
        <authorList>
            <person name="Yamashiro T."/>
            <person name="Shiraishi A."/>
            <person name="Satake H."/>
            <person name="Nakayama K."/>
        </authorList>
    </citation>
    <scope>NUCLEOTIDE SEQUENCE</scope>
</reference>
<dbReference type="GO" id="GO:0003968">
    <property type="term" value="F:RNA-directed RNA polymerase activity"/>
    <property type="evidence" value="ECO:0007669"/>
    <property type="project" value="UniProtKB-KW"/>
</dbReference>
<dbReference type="AlphaFoldDB" id="A0A699SU43"/>
<name>A0A699SU43_TANCI</name>
<dbReference type="EMBL" id="BKCJ011183058">
    <property type="protein sequence ID" value="GFD00166.1"/>
    <property type="molecule type" value="Genomic_DNA"/>
</dbReference>
<comment type="caution">
    <text evidence="1">The sequence shown here is derived from an EMBL/GenBank/DDBJ whole genome shotgun (WGS) entry which is preliminary data.</text>
</comment>
<keyword evidence="1" id="KW-0696">RNA-directed RNA polymerase</keyword>
<organism evidence="1">
    <name type="scientific">Tanacetum cinerariifolium</name>
    <name type="common">Dalmatian daisy</name>
    <name type="synonym">Chrysanthemum cinerariifolium</name>
    <dbReference type="NCBI Taxonomy" id="118510"/>
    <lineage>
        <taxon>Eukaryota</taxon>
        <taxon>Viridiplantae</taxon>
        <taxon>Streptophyta</taxon>
        <taxon>Embryophyta</taxon>
        <taxon>Tracheophyta</taxon>
        <taxon>Spermatophyta</taxon>
        <taxon>Magnoliopsida</taxon>
        <taxon>eudicotyledons</taxon>
        <taxon>Gunneridae</taxon>
        <taxon>Pentapetalae</taxon>
        <taxon>asterids</taxon>
        <taxon>campanulids</taxon>
        <taxon>Asterales</taxon>
        <taxon>Asteraceae</taxon>
        <taxon>Asteroideae</taxon>
        <taxon>Anthemideae</taxon>
        <taxon>Anthemidinae</taxon>
        <taxon>Tanacetum</taxon>
    </lineage>
</organism>
<accession>A0A699SU43</accession>
<keyword evidence="1" id="KW-0548">Nucleotidyltransferase</keyword>
<evidence type="ECO:0000313" key="1">
    <source>
        <dbReference type="EMBL" id="GFD00166.1"/>
    </source>
</evidence>
<keyword evidence="1" id="KW-0808">Transferase</keyword>
<proteinExistence type="predicted"/>
<gene>
    <name evidence="1" type="ORF">Tci_872135</name>
</gene>